<dbReference type="Gene3D" id="3.90.190.20">
    <property type="entry name" value="Mur ligase, C-terminal domain"/>
    <property type="match status" value="1"/>
</dbReference>
<dbReference type="InterPro" id="IPR036615">
    <property type="entry name" value="Mur_ligase_C_dom_sf"/>
</dbReference>
<keyword evidence="6" id="KW-0573">Peptidoglycan synthesis</keyword>
<evidence type="ECO:0000259" key="11">
    <source>
        <dbReference type="Pfam" id="PF08245"/>
    </source>
</evidence>
<dbReference type="SUPFAM" id="SSF53244">
    <property type="entry name" value="MurD-like peptide ligases, peptide-binding domain"/>
    <property type="match status" value="1"/>
</dbReference>
<dbReference type="PANTHER" id="PTHR43445:SF5">
    <property type="entry name" value="UDP-N-ACETYLMURAMATE--L-ALANYL-GAMMA-D-GLUTAMYL-MESO-2,6-DIAMINOHEPTANDIOATE LIGASE"/>
    <property type="match status" value="1"/>
</dbReference>
<dbReference type="Pfam" id="PF08245">
    <property type="entry name" value="Mur_ligase_M"/>
    <property type="match status" value="1"/>
</dbReference>
<gene>
    <name evidence="12" type="ORF">AAG747_12030</name>
</gene>
<dbReference type="GO" id="GO:0008360">
    <property type="term" value="P:regulation of cell shape"/>
    <property type="evidence" value="ECO:0007669"/>
    <property type="project" value="UniProtKB-KW"/>
</dbReference>
<evidence type="ECO:0000259" key="10">
    <source>
        <dbReference type="Pfam" id="PF02875"/>
    </source>
</evidence>
<dbReference type="SUPFAM" id="SSF51984">
    <property type="entry name" value="MurCD N-terminal domain"/>
    <property type="match status" value="1"/>
</dbReference>
<dbReference type="InterPro" id="IPR000713">
    <property type="entry name" value="Mur_ligase_N"/>
</dbReference>
<keyword evidence="3" id="KW-0547">Nucleotide-binding</keyword>
<dbReference type="GO" id="GO:0051301">
    <property type="term" value="P:cell division"/>
    <property type="evidence" value="ECO:0007669"/>
    <property type="project" value="UniProtKB-KW"/>
</dbReference>
<keyword evidence="1 12" id="KW-0436">Ligase</keyword>
<dbReference type="GO" id="GO:0009252">
    <property type="term" value="P:peptidoglycan biosynthetic process"/>
    <property type="evidence" value="ECO:0007669"/>
    <property type="project" value="UniProtKB-KW"/>
</dbReference>
<evidence type="ECO:0000256" key="8">
    <source>
        <dbReference type="ARBA" id="ARBA00023316"/>
    </source>
</evidence>
<keyword evidence="4" id="KW-0067">ATP-binding</keyword>
<sequence length="455" mass="51409">MKIHFISIGGSVMHNLAIALQERGNKITGSDDEIFEPSYSRLKAKGLLPEPFGWFPEKITQDIDAVVLGMHAKRDNPELQKAQELGLKIYSFPEYIYQQNQDKQRIVVAGSHGKSTVTSMIVHVMNTVQRPLDYLLGALPVGMDHTIRLTERAPSIVIEGDEYLTSALDLNPKFLHYKHHVVVMTGIAWDHINVFPTLEAYTQQFVRLAEQTPKGGTIIYNSEDKVLSQLVKKANIQEDVTLIPYTSQKHKLKDGQTLLQSENKDLYPVKFFGEHNMLNVSAVKEVCAKMGVSNEDFCKAMQSYQGLHMRMQLLVASGSVNVYRDFAHAPSKLKATVEALKKQFPKRKLRACFELHTYSSLNSEFIQQYKGAMKKADEAMVYFNPHTLELKNMPPISPQQLKDAFNDQNLKVFTNSDELHTYLSTQEWNAANLALMSSGSFNNLDLEKLVGEITA</sequence>
<dbReference type="Pfam" id="PF01225">
    <property type="entry name" value="Mur_ligase"/>
    <property type="match status" value="1"/>
</dbReference>
<comment type="caution">
    <text evidence="12">The sequence shown here is derived from an EMBL/GenBank/DDBJ whole genome shotgun (WGS) entry which is preliminary data.</text>
</comment>
<dbReference type="AlphaFoldDB" id="A0AAW9S8F2"/>
<dbReference type="Proteomes" id="UP001403385">
    <property type="component" value="Unassembled WGS sequence"/>
</dbReference>
<keyword evidence="8" id="KW-0961">Cell wall biogenesis/degradation</keyword>
<evidence type="ECO:0000313" key="13">
    <source>
        <dbReference type="Proteomes" id="UP001403385"/>
    </source>
</evidence>
<evidence type="ECO:0000256" key="6">
    <source>
        <dbReference type="ARBA" id="ARBA00022984"/>
    </source>
</evidence>
<proteinExistence type="predicted"/>
<protein>
    <submittedName>
        <fullName evidence="12">Mur ligase family protein</fullName>
    </submittedName>
</protein>
<evidence type="ECO:0000256" key="1">
    <source>
        <dbReference type="ARBA" id="ARBA00022598"/>
    </source>
</evidence>
<dbReference type="Gene3D" id="3.40.50.720">
    <property type="entry name" value="NAD(P)-binding Rossmann-like Domain"/>
    <property type="match status" value="1"/>
</dbReference>
<dbReference type="Pfam" id="PF02875">
    <property type="entry name" value="Mur_ligase_C"/>
    <property type="match status" value="1"/>
</dbReference>
<keyword evidence="5" id="KW-0133">Cell shape</keyword>
<dbReference type="Gene3D" id="3.40.1190.10">
    <property type="entry name" value="Mur-like, catalytic domain"/>
    <property type="match status" value="1"/>
</dbReference>
<feature type="domain" description="Mur ligase central" evidence="11">
    <location>
        <begin position="108"/>
        <end position="283"/>
    </location>
</feature>
<name>A0AAW9S8F2_9BACT</name>
<reference evidence="12 13" key="1">
    <citation type="submission" date="2024-04" db="EMBL/GenBank/DDBJ databases">
        <title>Novel genus in family Flammeovirgaceae.</title>
        <authorList>
            <person name="Nguyen T.H."/>
            <person name="Vuong T.Q."/>
            <person name="Le H."/>
            <person name="Kim S.-G."/>
        </authorList>
    </citation>
    <scope>NUCLEOTIDE SEQUENCE [LARGE SCALE GENOMIC DNA]</scope>
    <source>
        <strain evidence="12 13">JCM 23209</strain>
    </source>
</reference>
<dbReference type="PANTHER" id="PTHR43445">
    <property type="entry name" value="UDP-N-ACETYLMURAMATE--L-ALANINE LIGASE-RELATED"/>
    <property type="match status" value="1"/>
</dbReference>
<dbReference type="GO" id="GO:0005524">
    <property type="term" value="F:ATP binding"/>
    <property type="evidence" value="ECO:0007669"/>
    <property type="project" value="UniProtKB-KW"/>
</dbReference>
<evidence type="ECO:0000256" key="3">
    <source>
        <dbReference type="ARBA" id="ARBA00022741"/>
    </source>
</evidence>
<evidence type="ECO:0000259" key="9">
    <source>
        <dbReference type="Pfam" id="PF01225"/>
    </source>
</evidence>
<feature type="domain" description="Mur ligase C-terminal" evidence="10">
    <location>
        <begin position="309"/>
        <end position="421"/>
    </location>
</feature>
<accession>A0AAW9S8F2</accession>
<evidence type="ECO:0000313" key="12">
    <source>
        <dbReference type="EMBL" id="MEN7548644.1"/>
    </source>
</evidence>
<evidence type="ECO:0000256" key="5">
    <source>
        <dbReference type="ARBA" id="ARBA00022960"/>
    </source>
</evidence>
<organism evidence="12 13">
    <name type="scientific">Rapidithrix thailandica</name>
    <dbReference type="NCBI Taxonomy" id="413964"/>
    <lineage>
        <taxon>Bacteria</taxon>
        <taxon>Pseudomonadati</taxon>
        <taxon>Bacteroidota</taxon>
        <taxon>Cytophagia</taxon>
        <taxon>Cytophagales</taxon>
        <taxon>Flammeovirgaceae</taxon>
        <taxon>Rapidithrix</taxon>
    </lineage>
</organism>
<evidence type="ECO:0000256" key="4">
    <source>
        <dbReference type="ARBA" id="ARBA00022840"/>
    </source>
</evidence>
<keyword evidence="7" id="KW-0131">Cell cycle</keyword>
<dbReference type="InterPro" id="IPR013221">
    <property type="entry name" value="Mur_ligase_cen"/>
</dbReference>
<evidence type="ECO:0000256" key="7">
    <source>
        <dbReference type="ARBA" id="ARBA00023306"/>
    </source>
</evidence>
<feature type="domain" description="Mur ligase N-terminal catalytic" evidence="9">
    <location>
        <begin position="2"/>
        <end position="96"/>
    </location>
</feature>
<keyword evidence="13" id="KW-1185">Reference proteome</keyword>
<dbReference type="GO" id="GO:0016881">
    <property type="term" value="F:acid-amino acid ligase activity"/>
    <property type="evidence" value="ECO:0007669"/>
    <property type="project" value="InterPro"/>
</dbReference>
<dbReference type="InterPro" id="IPR036565">
    <property type="entry name" value="Mur-like_cat_sf"/>
</dbReference>
<dbReference type="InterPro" id="IPR050061">
    <property type="entry name" value="MurCDEF_pg_biosynth"/>
</dbReference>
<keyword evidence="2" id="KW-0132">Cell division</keyword>
<dbReference type="GO" id="GO:0071555">
    <property type="term" value="P:cell wall organization"/>
    <property type="evidence" value="ECO:0007669"/>
    <property type="project" value="UniProtKB-KW"/>
</dbReference>
<dbReference type="RefSeq" id="WP_346821422.1">
    <property type="nucleotide sequence ID" value="NZ_JBDKWZ010000006.1"/>
</dbReference>
<dbReference type="InterPro" id="IPR004101">
    <property type="entry name" value="Mur_ligase_C"/>
</dbReference>
<dbReference type="SUPFAM" id="SSF53623">
    <property type="entry name" value="MurD-like peptide ligases, catalytic domain"/>
    <property type="match status" value="1"/>
</dbReference>
<dbReference type="EMBL" id="JBDKWZ010000006">
    <property type="protein sequence ID" value="MEN7548644.1"/>
    <property type="molecule type" value="Genomic_DNA"/>
</dbReference>
<evidence type="ECO:0000256" key="2">
    <source>
        <dbReference type="ARBA" id="ARBA00022618"/>
    </source>
</evidence>